<reference evidence="8" key="3">
    <citation type="submission" date="2025-08" db="UniProtKB">
        <authorList>
            <consortium name="RefSeq"/>
        </authorList>
    </citation>
    <scope>IDENTIFICATION</scope>
    <source>
        <strain evidence="8">CBS 342.82</strain>
    </source>
</reference>
<dbReference type="InterPro" id="IPR039205">
    <property type="entry name" value="NDUFA11"/>
</dbReference>
<evidence type="ECO:0000256" key="3">
    <source>
        <dbReference type="ARBA" id="ARBA00022792"/>
    </source>
</evidence>
<dbReference type="Proteomes" id="UP000504637">
    <property type="component" value="Unplaced"/>
</dbReference>
<dbReference type="RefSeq" id="XP_033462071.1">
    <property type="nucleotide sequence ID" value="XM_033602463.1"/>
</dbReference>
<gene>
    <name evidence="8" type="ORF">K489DRAFT_352162</name>
</gene>
<keyword evidence="3" id="KW-0999">Mitochondrion inner membrane</keyword>
<dbReference type="AlphaFoldDB" id="A0A6J3MAI6"/>
<reference evidence="8" key="2">
    <citation type="submission" date="2020-04" db="EMBL/GenBank/DDBJ databases">
        <authorList>
            <consortium name="NCBI Genome Project"/>
        </authorList>
    </citation>
    <scope>NUCLEOTIDE SEQUENCE</scope>
    <source>
        <strain evidence="8">CBS 342.82</strain>
    </source>
</reference>
<evidence type="ECO:0000256" key="6">
    <source>
        <dbReference type="ARBA" id="ARBA00023136"/>
    </source>
</evidence>
<evidence type="ECO:0000313" key="7">
    <source>
        <dbReference type="Proteomes" id="UP000504637"/>
    </source>
</evidence>
<proteinExistence type="predicted"/>
<name>A0A6J3MAI6_9PEZI</name>
<sequence length="201" mass="21488">MAPEEAFEGPYQPKDAYGSAVKFATITGGAGAFISTVQNTLMKQNIGAMGVFTRFGSTTAVFAAMGGVYEFAKCASANLREKEDTYNSTIGGFLAGSVIGLRVRSAPAIVGYGAATAIVLSAFSYTGGRLGGLARDKDVDEVSRKEEIRKNRRRPLEETINELGEGRGIYAPGYAQRRAERIKENYGIDVPEHSKLSSTPN</sequence>
<comment type="subcellular location">
    <subcellularLocation>
        <location evidence="1">Mitochondrion inner membrane</location>
        <topology evidence="1">Multi-pass membrane protein</topology>
    </subcellularLocation>
</comment>
<keyword evidence="5" id="KW-0496">Mitochondrion</keyword>
<protein>
    <recommendedName>
        <fullName evidence="9">NADH-ubiquinone oxidoreductase 213 kDa subunit</fullName>
    </recommendedName>
</protein>
<dbReference type="GO" id="GO:0006120">
    <property type="term" value="P:mitochondrial electron transport, NADH to ubiquinone"/>
    <property type="evidence" value="ECO:0007669"/>
    <property type="project" value="InterPro"/>
</dbReference>
<reference evidence="8" key="1">
    <citation type="submission" date="2020-01" db="EMBL/GenBank/DDBJ databases">
        <authorList>
            <consortium name="DOE Joint Genome Institute"/>
            <person name="Haridas S."/>
            <person name="Albert R."/>
            <person name="Binder M."/>
            <person name="Bloem J."/>
            <person name="Labutti K."/>
            <person name="Salamov A."/>
            <person name="Andreopoulos B."/>
            <person name="Baker S.E."/>
            <person name="Barry K."/>
            <person name="Bills G."/>
            <person name="Bluhm B.H."/>
            <person name="Cannon C."/>
            <person name="Castanera R."/>
            <person name="Culley D.E."/>
            <person name="Daum C."/>
            <person name="Ezra D."/>
            <person name="Gonzalez J.B."/>
            <person name="Henrissat B."/>
            <person name="Kuo A."/>
            <person name="Liang C."/>
            <person name="Lipzen A."/>
            <person name="Lutzoni F."/>
            <person name="Magnuson J."/>
            <person name="Mondo S."/>
            <person name="Nolan M."/>
            <person name="Ohm R."/>
            <person name="Pangilinan J."/>
            <person name="Park H.-J."/>
            <person name="Ramirez L."/>
            <person name="Alfaro M."/>
            <person name="Sun H."/>
            <person name="Tritt A."/>
            <person name="Yoshinaga Y."/>
            <person name="Zwiers L.-H."/>
            <person name="Turgeon B.G."/>
            <person name="Goodwin S.B."/>
            <person name="Spatafora J.W."/>
            <person name="Crous P.W."/>
            <person name="Grigoriev I.V."/>
        </authorList>
    </citation>
    <scope>NUCLEOTIDE SEQUENCE</scope>
    <source>
        <strain evidence="8">CBS 342.82</strain>
    </source>
</reference>
<evidence type="ECO:0008006" key="9">
    <source>
        <dbReference type="Google" id="ProtNLM"/>
    </source>
</evidence>
<dbReference type="Pfam" id="PF02466">
    <property type="entry name" value="Tim17"/>
    <property type="match status" value="1"/>
</dbReference>
<evidence type="ECO:0000256" key="4">
    <source>
        <dbReference type="ARBA" id="ARBA00022989"/>
    </source>
</evidence>
<keyword evidence="7" id="KW-1185">Reference proteome</keyword>
<dbReference type="GO" id="GO:0005743">
    <property type="term" value="C:mitochondrial inner membrane"/>
    <property type="evidence" value="ECO:0007669"/>
    <property type="project" value="UniProtKB-SubCell"/>
</dbReference>
<evidence type="ECO:0000256" key="2">
    <source>
        <dbReference type="ARBA" id="ARBA00022692"/>
    </source>
</evidence>
<dbReference type="PANTHER" id="PTHR21382">
    <property type="entry name" value="NADH-UBIQUINONE OXIDOREDUCTASE SUBUNIT"/>
    <property type="match status" value="1"/>
</dbReference>
<dbReference type="GO" id="GO:0045271">
    <property type="term" value="C:respiratory chain complex I"/>
    <property type="evidence" value="ECO:0007669"/>
    <property type="project" value="InterPro"/>
</dbReference>
<keyword evidence="2" id="KW-0812">Transmembrane</keyword>
<accession>A0A6J3MAI6</accession>
<dbReference type="GeneID" id="54360263"/>
<evidence type="ECO:0000256" key="5">
    <source>
        <dbReference type="ARBA" id="ARBA00023128"/>
    </source>
</evidence>
<keyword evidence="4" id="KW-1133">Transmembrane helix</keyword>
<evidence type="ECO:0000313" key="8">
    <source>
        <dbReference type="RefSeq" id="XP_033462071.1"/>
    </source>
</evidence>
<organism evidence="8">
    <name type="scientific">Dissoconium aciculare CBS 342.82</name>
    <dbReference type="NCBI Taxonomy" id="1314786"/>
    <lineage>
        <taxon>Eukaryota</taxon>
        <taxon>Fungi</taxon>
        <taxon>Dikarya</taxon>
        <taxon>Ascomycota</taxon>
        <taxon>Pezizomycotina</taxon>
        <taxon>Dothideomycetes</taxon>
        <taxon>Dothideomycetidae</taxon>
        <taxon>Mycosphaerellales</taxon>
        <taxon>Dissoconiaceae</taxon>
        <taxon>Dissoconium</taxon>
    </lineage>
</organism>
<dbReference type="OrthoDB" id="1913277at2759"/>
<evidence type="ECO:0000256" key="1">
    <source>
        <dbReference type="ARBA" id="ARBA00004448"/>
    </source>
</evidence>
<keyword evidence="6" id="KW-0472">Membrane</keyword>
<dbReference type="PANTHER" id="PTHR21382:SF1">
    <property type="entry name" value="NADH DEHYDROGENASE [UBIQUINONE] 1 ALPHA SUBCOMPLEX SUBUNIT 11"/>
    <property type="match status" value="1"/>
</dbReference>